<feature type="compositionally biased region" description="Polar residues" evidence="1">
    <location>
        <begin position="118"/>
        <end position="127"/>
    </location>
</feature>
<dbReference type="EMBL" id="SGPL01000763">
    <property type="protein sequence ID" value="THH07631.1"/>
    <property type="molecule type" value="Genomic_DNA"/>
</dbReference>
<accession>A0A4S4L9A3</accession>
<feature type="compositionally biased region" description="Low complexity" evidence="1">
    <location>
        <begin position="830"/>
        <end position="842"/>
    </location>
</feature>
<feature type="compositionally biased region" description="Basic residues" evidence="1">
    <location>
        <begin position="421"/>
        <end position="431"/>
    </location>
</feature>
<feature type="compositionally biased region" description="Polar residues" evidence="1">
    <location>
        <begin position="679"/>
        <end position="698"/>
    </location>
</feature>
<feature type="compositionally biased region" description="Low complexity" evidence="1">
    <location>
        <begin position="784"/>
        <end position="806"/>
    </location>
</feature>
<feature type="region of interest" description="Disordered" evidence="1">
    <location>
        <begin position="667"/>
        <end position="892"/>
    </location>
</feature>
<feature type="compositionally biased region" description="Polar residues" evidence="1">
    <location>
        <begin position="343"/>
        <end position="352"/>
    </location>
</feature>
<comment type="caution">
    <text evidence="2">The sequence shown here is derived from an EMBL/GenBank/DDBJ whole genome shotgun (WGS) entry which is preliminary data.</text>
</comment>
<proteinExistence type="predicted"/>
<evidence type="ECO:0000313" key="3">
    <source>
        <dbReference type="Proteomes" id="UP000310158"/>
    </source>
</evidence>
<feature type="region of interest" description="Disordered" evidence="1">
    <location>
        <begin position="118"/>
        <end position="254"/>
    </location>
</feature>
<feature type="compositionally biased region" description="Polar residues" evidence="1">
    <location>
        <begin position="852"/>
        <end position="862"/>
    </location>
</feature>
<feature type="region of interest" description="Disordered" evidence="1">
    <location>
        <begin position="320"/>
        <end position="435"/>
    </location>
</feature>
<sequence>MWGKITEGSSMHMKKKKWWAIKEHRQQINGEIKVESDAQSLHSSSVALVSSQPPSALLPFPTFFSPPNIIPTNLPLLSATRMSVRHGNAAAHHPQSLPSFAQAFSSTSLDKLSAHNNALPPIQSQAPLDNGRSQRESPPQDSVSQFVAEHGQSRRNGRKRSHPDSAPGPRDEQGSDSLTRQSPRLIRVKEEQDELIDDPSPPPPHLSRSQSTLGICTKENGALPPSNAAQPISKKRRVTVSAPETNSLHPMDTSNATIMSPIVVGLPAMRDDPAAVDQVRSMLTIKQNQKALIEQRRGSLSGPSSSPVHTHSHVSVNVVNAANAPNPPGGPTPRGGSGIRSPNLGTTRTRNSMPGPDAPPASARQPSPSGLILASQQSAPPHPPPQHLPDISSHPNPPHPAAPGLGNTLPNALPPPPISFARRRAGGAGKKKPADIVISPRDTQSNARLQPVIQSAPPIPQGGGQAGLSGRFPMVLPSLPPVLGAGQSVRRMAPGNVPPTPTRLSMRGSIAAAPSIVVQPASAGERSSGAAGGVISGYSPPASVPIATTLVPPTPASLHRPGYSSDKASFLAPFEVFYDALRDAKELKGWLGEQLQKSNALTQSLQQQQEMLEQTIEATVEKRIGVVREEIFLLRRQVEELRDALQMVRGESMSSVRRRSLAAGDVPMPLPMSAPTGKGWTSSFRVSQQPTASPSHLNVPSDMYTFPSVDPLTRSDAAPRAEASSRGALSPGPRERDRDRDTDIRNGVGAKSNGGSPVPAPFDLSRRQSVSAVRMDPPPPPPHSSHLPDSSPATSARARELSSSSAGNAKGPKTVTQKLARLSDRPGPLQRRPSSQYQQQQKSRGEVDEQSQKSPPGTQSVGASGITLLERKRGSVVESSPKSGPVSPMDES</sequence>
<feature type="compositionally biased region" description="Low complexity" evidence="1">
    <location>
        <begin position="360"/>
        <end position="379"/>
    </location>
</feature>
<evidence type="ECO:0000256" key="1">
    <source>
        <dbReference type="SAM" id="MobiDB-lite"/>
    </source>
</evidence>
<organism evidence="2 3">
    <name type="scientific">Bondarzewia mesenterica</name>
    <dbReference type="NCBI Taxonomy" id="1095465"/>
    <lineage>
        <taxon>Eukaryota</taxon>
        <taxon>Fungi</taxon>
        <taxon>Dikarya</taxon>
        <taxon>Basidiomycota</taxon>
        <taxon>Agaricomycotina</taxon>
        <taxon>Agaricomycetes</taxon>
        <taxon>Russulales</taxon>
        <taxon>Bondarzewiaceae</taxon>
        <taxon>Bondarzewia</taxon>
    </lineage>
</organism>
<dbReference type="Proteomes" id="UP000310158">
    <property type="component" value="Unassembled WGS sequence"/>
</dbReference>
<reference evidence="2 3" key="1">
    <citation type="submission" date="2019-02" db="EMBL/GenBank/DDBJ databases">
        <title>Genome sequencing of the rare red list fungi Bondarzewia mesenterica.</title>
        <authorList>
            <person name="Buettner E."/>
            <person name="Kellner H."/>
        </authorList>
    </citation>
    <scope>NUCLEOTIDE SEQUENCE [LARGE SCALE GENOMIC DNA]</scope>
    <source>
        <strain evidence="2 3">DSM 108281</strain>
    </source>
</reference>
<dbReference type="AlphaFoldDB" id="A0A4S4L9A3"/>
<dbReference type="OrthoDB" id="2138242at2759"/>
<feature type="compositionally biased region" description="Basic and acidic residues" evidence="1">
    <location>
        <begin position="733"/>
        <end position="744"/>
    </location>
</feature>
<gene>
    <name evidence="2" type="ORF">EW146_g9259</name>
</gene>
<feature type="compositionally biased region" description="Polar residues" evidence="1">
    <location>
        <begin position="242"/>
        <end position="254"/>
    </location>
</feature>
<name>A0A4S4L9A3_9AGAM</name>
<feature type="compositionally biased region" description="Polar residues" evidence="1">
    <location>
        <begin position="136"/>
        <end position="145"/>
    </location>
</feature>
<keyword evidence="3" id="KW-1185">Reference proteome</keyword>
<protein>
    <submittedName>
        <fullName evidence="2">Uncharacterized protein</fullName>
    </submittedName>
</protein>
<evidence type="ECO:0000313" key="2">
    <source>
        <dbReference type="EMBL" id="THH07631.1"/>
    </source>
</evidence>